<organism evidence="2 3">
    <name type="scientific">Lithospermum erythrorhizon</name>
    <name type="common">Purple gromwell</name>
    <name type="synonym">Lithospermum officinale var. erythrorhizon</name>
    <dbReference type="NCBI Taxonomy" id="34254"/>
    <lineage>
        <taxon>Eukaryota</taxon>
        <taxon>Viridiplantae</taxon>
        <taxon>Streptophyta</taxon>
        <taxon>Embryophyta</taxon>
        <taxon>Tracheophyta</taxon>
        <taxon>Spermatophyta</taxon>
        <taxon>Magnoliopsida</taxon>
        <taxon>eudicotyledons</taxon>
        <taxon>Gunneridae</taxon>
        <taxon>Pentapetalae</taxon>
        <taxon>asterids</taxon>
        <taxon>lamiids</taxon>
        <taxon>Boraginales</taxon>
        <taxon>Boraginaceae</taxon>
        <taxon>Boraginoideae</taxon>
        <taxon>Lithospermeae</taxon>
        <taxon>Lithospermum</taxon>
    </lineage>
</organism>
<dbReference type="PANTHER" id="PTHR21234:SF30">
    <property type="entry name" value="PHOSPHORYLASE SUPERFAMILY PROTEIN"/>
    <property type="match status" value="1"/>
</dbReference>
<evidence type="ECO:0000256" key="1">
    <source>
        <dbReference type="SAM" id="Phobius"/>
    </source>
</evidence>
<sequence>MFPKIGITSSVSVVVVLIVSSLLSFATADRAERWKKFRTLKLVNREGPYLGLITTFSTEDNAFFQTGAFVPNSKSPYLDLSGRRFRIGKIMGKKVVYVSCGEGMVSKFIICCFCYCSI</sequence>
<dbReference type="Proteomes" id="UP001454036">
    <property type="component" value="Unassembled WGS sequence"/>
</dbReference>
<feature type="transmembrane region" description="Helical" evidence="1">
    <location>
        <begin position="6"/>
        <end position="28"/>
    </location>
</feature>
<evidence type="ECO:0000313" key="2">
    <source>
        <dbReference type="EMBL" id="GAA0142121.1"/>
    </source>
</evidence>
<keyword evidence="3" id="KW-1185">Reference proteome</keyword>
<keyword evidence="1" id="KW-0812">Transmembrane</keyword>
<proteinExistence type="predicted"/>
<comment type="caution">
    <text evidence="2">The sequence shown here is derived from an EMBL/GenBank/DDBJ whole genome shotgun (WGS) entry which is preliminary data.</text>
</comment>
<dbReference type="PANTHER" id="PTHR21234">
    <property type="entry name" value="PURINE NUCLEOSIDE PHOSPHORYLASE"/>
    <property type="match status" value="1"/>
</dbReference>
<evidence type="ECO:0000313" key="3">
    <source>
        <dbReference type="Proteomes" id="UP001454036"/>
    </source>
</evidence>
<dbReference type="EMBL" id="BAABME010015620">
    <property type="protein sequence ID" value="GAA0142121.1"/>
    <property type="molecule type" value="Genomic_DNA"/>
</dbReference>
<keyword evidence="1" id="KW-1133">Transmembrane helix</keyword>
<gene>
    <name evidence="2" type="ORF">LIER_35520</name>
</gene>
<dbReference type="AlphaFoldDB" id="A0AAV3NTK8"/>
<accession>A0AAV3NTK8</accession>
<protein>
    <submittedName>
        <fullName evidence="2">Uncharacterized protein</fullName>
    </submittedName>
</protein>
<keyword evidence="1" id="KW-0472">Membrane</keyword>
<name>A0AAV3NTK8_LITER</name>
<reference evidence="2 3" key="1">
    <citation type="submission" date="2024-01" db="EMBL/GenBank/DDBJ databases">
        <title>The complete chloroplast genome sequence of Lithospermum erythrorhizon: insights into the phylogenetic relationship among Boraginaceae species and the maternal lineages of purple gromwells.</title>
        <authorList>
            <person name="Okada T."/>
            <person name="Watanabe K."/>
        </authorList>
    </citation>
    <scope>NUCLEOTIDE SEQUENCE [LARGE SCALE GENOMIC DNA]</scope>
</reference>